<reference evidence="2 3" key="1">
    <citation type="submission" date="2019-01" db="EMBL/GenBank/DDBJ databases">
        <title>Sequencing of cultivated peanut Arachis hypogaea provides insights into genome evolution and oil improvement.</title>
        <authorList>
            <person name="Chen X."/>
        </authorList>
    </citation>
    <scope>NUCLEOTIDE SEQUENCE [LARGE SCALE GENOMIC DNA]</scope>
    <source>
        <strain evidence="3">cv. Fuhuasheng</strain>
        <tissue evidence="2">Leaves</tissue>
    </source>
</reference>
<evidence type="ECO:0000256" key="1">
    <source>
        <dbReference type="SAM" id="MobiDB-lite"/>
    </source>
</evidence>
<dbReference type="EMBL" id="SDMP01000006">
    <property type="protein sequence ID" value="RYR55067.1"/>
    <property type="molecule type" value="Genomic_DNA"/>
</dbReference>
<feature type="region of interest" description="Disordered" evidence="1">
    <location>
        <begin position="71"/>
        <end position="93"/>
    </location>
</feature>
<comment type="caution">
    <text evidence="2">The sequence shown here is derived from an EMBL/GenBank/DDBJ whole genome shotgun (WGS) entry which is preliminary data.</text>
</comment>
<proteinExistence type="predicted"/>
<evidence type="ECO:0000313" key="3">
    <source>
        <dbReference type="Proteomes" id="UP000289738"/>
    </source>
</evidence>
<protein>
    <submittedName>
        <fullName evidence="2">Uncharacterized protein</fullName>
    </submittedName>
</protein>
<gene>
    <name evidence="2" type="ORF">Ahy_A06g030318</name>
</gene>
<sequence>MLEFSPWFGRAKATHNNKGQKRHFLSVYESTRTFIAAFIILSFPFSNNKKEKKEKEKKSIKFNNCTWQRRTSTTEHRERKRLLKASQRSQRTTQHSVRAFPILCHHSSVLQFKKTVHGFGHFDSIVQSW</sequence>
<name>A0A445CVW4_ARAHY</name>
<evidence type="ECO:0000313" key="2">
    <source>
        <dbReference type="EMBL" id="RYR55067.1"/>
    </source>
</evidence>
<dbReference type="Proteomes" id="UP000289738">
    <property type="component" value="Chromosome A06"/>
</dbReference>
<keyword evidence="3" id="KW-1185">Reference proteome</keyword>
<organism evidence="2 3">
    <name type="scientific">Arachis hypogaea</name>
    <name type="common">Peanut</name>
    <dbReference type="NCBI Taxonomy" id="3818"/>
    <lineage>
        <taxon>Eukaryota</taxon>
        <taxon>Viridiplantae</taxon>
        <taxon>Streptophyta</taxon>
        <taxon>Embryophyta</taxon>
        <taxon>Tracheophyta</taxon>
        <taxon>Spermatophyta</taxon>
        <taxon>Magnoliopsida</taxon>
        <taxon>eudicotyledons</taxon>
        <taxon>Gunneridae</taxon>
        <taxon>Pentapetalae</taxon>
        <taxon>rosids</taxon>
        <taxon>fabids</taxon>
        <taxon>Fabales</taxon>
        <taxon>Fabaceae</taxon>
        <taxon>Papilionoideae</taxon>
        <taxon>50 kb inversion clade</taxon>
        <taxon>dalbergioids sensu lato</taxon>
        <taxon>Dalbergieae</taxon>
        <taxon>Pterocarpus clade</taxon>
        <taxon>Arachis</taxon>
    </lineage>
</organism>
<dbReference type="AlphaFoldDB" id="A0A445CVW4"/>
<accession>A0A445CVW4</accession>